<evidence type="ECO:0000313" key="2">
    <source>
        <dbReference type="Proteomes" id="UP001310594"/>
    </source>
</evidence>
<sequence>MASFATLNAALRSTSQMNKNSTLMTAIALSYFESILGHDQTGMKAWRRHIEGTAALLHIRGTEQMRTQEGLVLFMQATVNIMSNCARFGHRLPEHVREMLRDGSKYVVDSTDPLWRVHVTWGELVDFWSEVSNNRLSDANIIIATASRMDEQFMTAYDCATPAWDYEVRYETSKNNTIPYPGYFHLYRNTLSAQSWNTMRNGRLMLSTIIINTLETLEAGTRSVEDANNLLVSSKAVARQMSNEILASVPQYMGFPGLEDCGIGSFPTFGTGVSKLMDYGQSHLPVLRTSNGYALIWCLASVGQRAPFGSTVRLAACEALRLSSRTLGTKQASYLAEWLEALPILV</sequence>
<name>A0AAN7W922_9PEZI</name>
<dbReference type="AlphaFoldDB" id="A0AAN7W922"/>
<dbReference type="PANTHER" id="PTHR38791:SF1">
    <property type="entry name" value="TRANSCRIPTION FACTOR, PUTATIVE-RELATED"/>
    <property type="match status" value="1"/>
</dbReference>
<reference evidence="1" key="1">
    <citation type="submission" date="2023-08" db="EMBL/GenBank/DDBJ databases">
        <title>Black Yeasts Isolated from many extreme environments.</title>
        <authorList>
            <person name="Coleine C."/>
            <person name="Stajich J.E."/>
            <person name="Selbmann L."/>
        </authorList>
    </citation>
    <scope>NUCLEOTIDE SEQUENCE</scope>
    <source>
        <strain evidence="1">CCFEE 5810</strain>
    </source>
</reference>
<protein>
    <submittedName>
        <fullName evidence="1">Uncharacterized protein</fullName>
    </submittedName>
</protein>
<dbReference type="EMBL" id="JAVRQU010000004">
    <property type="protein sequence ID" value="KAK5703697.1"/>
    <property type="molecule type" value="Genomic_DNA"/>
</dbReference>
<dbReference type="InterPro" id="IPR053175">
    <property type="entry name" value="DHMBA_Reg_Transcription_Factor"/>
</dbReference>
<accession>A0AAN7W922</accession>
<proteinExistence type="predicted"/>
<organism evidence="1 2">
    <name type="scientific">Elasticomyces elasticus</name>
    <dbReference type="NCBI Taxonomy" id="574655"/>
    <lineage>
        <taxon>Eukaryota</taxon>
        <taxon>Fungi</taxon>
        <taxon>Dikarya</taxon>
        <taxon>Ascomycota</taxon>
        <taxon>Pezizomycotina</taxon>
        <taxon>Dothideomycetes</taxon>
        <taxon>Dothideomycetidae</taxon>
        <taxon>Mycosphaerellales</taxon>
        <taxon>Teratosphaeriaceae</taxon>
        <taxon>Elasticomyces</taxon>
    </lineage>
</organism>
<gene>
    <name evidence="1" type="ORF">LTR97_002710</name>
</gene>
<dbReference type="PANTHER" id="PTHR38791">
    <property type="entry name" value="ZN(II)2CYS6 TRANSCRIPTION FACTOR (EUROFUNG)-RELATED-RELATED"/>
    <property type="match status" value="1"/>
</dbReference>
<dbReference type="Proteomes" id="UP001310594">
    <property type="component" value="Unassembled WGS sequence"/>
</dbReference>
<evidence type="ECO:0000313" key="1">
    <source>
        <dbReference type="EMBL" id="KAK5703697.1"/>
    </source>
</evidence>
<comment type="caution">
    <text evidence="1">The sequence shown here is derived from an EMBL/GenBank/DDBJ whole genome shotgun (WGS) entry which is preliminary data.</text>
</comment>